<keyword evidence="1" id="KW-0732">Signal</keyword>
<evidence type="ECO:0000313" key="3">
    <source>
        <dbReference type="Proteomes" id="UP000664034"/>
    </source>
</evidence>
<evidence type="ECO:0000256" key="1">
    <source>
        <dbReference type="SAM" id="SignalP"/>
    </source>
</evidence>
<dbReference type="Proteomes" id="UP000664034">
    <property type="component" value="Unassembled WGS sequence"/>
</dbReference>
<gene>
    <name evidence="2" type="ORF">J2I47_15780</name>
</gene>
<protein>
    <submittedName>
        <fullName evidence="2">Uncharacterized protein</fullName>
    </submittedName>
</protein>
<sequence>MRFILILLLISPLLSACTTQPDPSTIYDSLKNGEAKFIVTMNGAAFYADDSRFKGEVTIAPTALRMNLFDQFESNVILTLSSEDLFAKRPVKRTIQVDNQVAGSVMIGRIRDRRLRTGDGFLMSAGEVTVESLSEQKIVVRLSGKVGNFNTLRDAQTWKRLDGLLVYKRPQLIMQGGAEKSLLY</sequence>
<dbReference type="PROSITE" id="PS51257">
    <property type="entry name" value="PROKAR_LIPOPROTEIN"/>
    <property type="match status" value="1"/>
</dbReference>
<feature type="chain" id="PRO_5038060194" evidence="1">
    <location>
        <begin position="17"/>
        <end position="184"/>
    </location>
</feature>
<feature type="signal peptide" evidence="1">
    <location>
        <begin position="1"/>
        <end position="16"/>
    </location>
</feature>
<comment type="caution">
    <text evidence="2">The sequence shown here is derived from an EMBL/GenBank/DDBJ whole genome shotgun (WGS) entry which is preliminary data.</text>
</comment>
<accession>A0A939GJP8</accession>
<keyword evidence="3" id="KW-1185">Reference proteome</keyword>
<evidence type="ECO:0000313" key="2">
    <source>
        <dbReference type="EMBL" id="MBO0938016.1"/>
    </source>
</evidence>
<dbReference type="RefSeq" id="WP_207365560.1">
    <property type="nucleotide sequence ID" value="NZ_JAFMYV010000008.1"/>
</dbReference>
<reference evidence="2" key="1">
    <citation type="submission" date="2021-03" db="EMBL/GenBank/DDBJ databases">
        <title>Fibrella sp. HMF5335 genome sequencing and assembly.</title>
        <authorList>
            <person name="Kang H."/>
            <person name="Kim H."/>
            <person name="Bae S."/>
            <person name="Joh K."/>
        </authorList>
    </citation>
    <scope>NUCLEOTIDE SEQUENCE</scope>
    <source>
        <strain evidence="2">HMF5335</strain>
    </source>
</reference>
<name>A0A939GJP8_9BACT</name>
<dbReference type="EMBL" id="JAFMYV010000008">
    <property type="protein sequence ID" value="MBO0938016.1"/>
    <property type="molecule type" value="Genomic_DNA"/>
</dbReference>
<organism evidence="2 3">
    <name type="scientific">Fibrella rubiginis</name>
    <dbReference type="NCBI Taxonomy" id="2817060"/>
    <lineage>
        <taxon>Bacteria</taxon>
        <taxon>Pseudomonadati</taxon>
        <taxon>Bacteroidota</taxon>
        <taxon>Cytophagia</taxon>
        <taxon>Cytophagales</taxon>
        <taxon>Spirosomataceae</taxon>
        <taxon>Fibrella</taxon>
    </lineage>
</organism>
<proteinExistence type="predicted"/>
<dbReference type="AlphaFoldDB" id="A0A939GJP8"/>